<dbReference type="EMBL" id="GIBP01002576">
    <property type="protein sequence ID" value="NDV31545.1"/>
    <property type="molecule type" value="Transcribed_RNA"/>
</dbReference>
<name>A0A6B2L3P3_9EUKA</name>
<dbReference type="Pfam" id="PF01591">
    <property type="entry name" value="6PF2K"/>
    <property type="match status" value="1"/>
</dbReference>
<evidence type="ECO:0000256" key="1">
    <source>
        <dbReference type="ARBA" id="ARBA00022741"/>
    </source>
</evidence>
<dbReference type="GO" id="GO:0003873">
    <property type="term" value="F:6-phosphofructo-2-kinase activity"/>
    <property type="evidence" value="ECO:0007669"/>
    <property type="project" value="InterPro"/>
</dbReference>
<evidence type="ECO:0000259" key="3">
    <source>
        <dbReference type="Pfam" id="PF01591"/>
    </source>
</evidence>
<dbReference type="PIRSF" id="PIRSF000709">
    <property type="entry name" value="6PFK_2-Ptase"/>
    <property type="match status" value="1"/>
</dbReference>
<evidence type="ECO:0000313" key="4">
    <source>
        <dbReference type="EMBL" id="NDV31545.1"/>
    </source>
</evidence>
<dbReference type="GO" id="GO:0006000">
    <property type="term" value="P:fructose metabolic process"/>
    <property type="evidence" value="ECO:0007669"/>
    <property type="project" value="InterPro"/>
</dbReference>
<dbReference type="SMART" id="SM00855">
    <property type="entry name" value="PGAM"/>
    <property type="match status" value="1"/>
</dbReference>
<accession>A0A6B2L3P3</accession>
<dbReference type="GO" id="GO:0005524">
    <property type="term" value="F:ATP binding"/>
    <property type="evidence" value="ECO:0007669"/>
    <property type="project" value="UniProtKB-KW"/>
</dbReference>
<dbReference type="Gene3D" id="3.40.50.1240">
    <property type="entry name" value="Phosphoglycerate mutase-like"/>
    <property type="match status" value="1"/>
</dbReference>
<dbReference type="Gene3D" id="3.40.50.300">
    <property type="entry name" value="P-loop containing nucleotide triphosphate hydrolases"/>
    <property type="match status" value="1"/>
</dbReference>
<dbReference type="Pfam" id="PF00300">
    <property type="entry name" value="His_Phos_1"/>
    <property type="match status" value="1"/>
</dbReference>
<reference evidence="4" key="1">
    <citation type="journal article" date="2020" name="J. Eukaryot. Microbiol.">
        <title>De novo Sequencing, Assembly and Annotation of the Transcriptome for the Free-Living Testate Amoeba Arcella intermedia.</title>
        <authorList>
            <person name="Ribeiro G.M."/>
            <person name="Porfirio-Sousa A.L."/>
            <person name="Maurer-Alcala X.X."/>
            <person name="Katz L.A."/>
            <person name="Lahr D.J.G."/>
        </authorList>
    </citation>
    <scope>NUCLEOTIDE SEQUENCE</scope>
</reference>
<dbReference type="FunFam" id="3.40.50.300:FF:000644">
    <property type="entry name" value="GpmB, Fructose-2,6-bisphosphatase"/>
    <property type="match status" value="1"/>
</dbReference>
<dbReference type="InterPro" id="IPR029033">
    <property type="entry name" value="His_PPase_superfam"/>
</dbReference>
<dbReference type="GO" id="GO:0006003">
    <property type="term" value="P:fructose 2,6-bisphosphate metabolic process"/>
    <property type="evidence" value="ECO:0007669"/>
    <property type="project" value="InterPro"/>
</dbReference>
<dbReference type="PRINTS" id="PR00991">
    <property type="entry name" value="6PFRUCTKNASE"/>
</dbReference>
<organism evidence="4">
    <name type="scientific">Arcella intermedia</name>
    <dbReference type="NCBI Taxonomy" id="1963864"/>
    <lineage>
        <taxon>Eukaryota</taxon>
        <taxon>Amoebozoa</taxon>
        <taxon>Tubulinea</taxon>
        <taxon>Elardia</taxon>
        <taxon>Arcellinida</taxon>
        <taxon>Sphaerothecina</taxon>
        <taxon>Arcellidae</taxon>
        <taxon>Arcella</taxon>
    </lineage>
</organism>
<proteinExistence type="predicted"/>
<dbReference type="InterPro" id="IPR013078">
    <property type="entry name" value="His_Pase_superF_clade-1"/>
</dbReference>
<dbReference type="CDD" id="cd07067">
    <property type="entry name" value="HP_PGM_like"/>
    <property type="match status" value="1"/>
</dbReference>
<dbReference type="InterPro" id="IPR003094">
    <property type="entry name" value="6Pfruct_kin"/>
</dbReference>
<dbReference type="SUPFAM" id="SSF52540">
    <property type="entry name" value="P-loop containing nucleoside triphosphate hydrolases"/>
    <property type="match status" value="1"/>
</dbReference>
<dbReference type="GO" id="GO:0005829">
    <property type="term" value="C:cytosol"/>
    <property type="evidence" value="ECO:0007669"/>
    <property type="project" value="TreeGrafter"/>
</dbReference>
<protein>
    <recommendedName>
        <fullName evidence="3">6-phosphofructo-2-kinase domain-containing protein</fullName>
    </recommendedName>
</protein>
<keyword evidence="2" id="KW-0067">ATP-binding</keyword>
<dbReference type="InterPro" id="IPR027417">
    <property type="entry name" value="P-loop_NTPase"/>
</dbReference>
<dbReference type="PANTHER" id="PTHR10606">
    <property type="entry name" value="6-PHOSPHOFRUCTO-2-KINASE/FRUCTOSE-2,6-BISPHOSPHATASE"/>
    <property type="match status" value="1"/>
</dbReference>
<dbReference type="SUPFAM" id="SSF53254">
    <property type="entry name" value="Phosphoglycerate mutase-like"/>
    <property type="match status" value="1"/>
</dbReference>
<sequence>MPARGKSYISHKLQHYLRWIGYNTRTFNVGSRRRKMNTDSGANFFDPKNKEKSQMRDTYAMDVLEDLIEFLKVDGDCAIHDATNSSKARRQMLLDRLNKEPNLHLQVLWVESICNDKELIEENIKLKLQSPDYVGRNPEDALRDFRERLAMYERSYEQLDDTDNDKSYIKLINVGRQVIASNIKGYLQSQIVTYLMNYNVVPRCIWVSRHGESLAHVQGGILGGDSELSKKGHLYAAALDKFFSIQKLEGCELWTSTLIRAKQTSRFLEEKVSKLVRLPALNEIYAGACEGMTYEQIREQMPDEWEARQKDKLRYRYPRGGESYMDLVGRLKPLIIELERKTETVFIISHQATLRTLISYWINCPQVKIPYVEVPFHTVLCLTPTPHGCSEVRYEIDLDSFQRGDAVFWTSKEIFYPTSSWHESDTREIEKSYKGMVEVSRPKY</sequence>
<dbReference type="PANTHER" id="PTHR10606:SF32">
    <property type="entry name" value="6-PHOSPHOFRUCTO-2-KINASE 1"/>
    <property type="match status" value="1"/>
</dbReference>
<feature type="domain" description="6-phosphofructo-2-kinase" evidence="3">
    <location>
        <begin position="1"/>
        <end position="201"/>
    </location>
</feature>
<dbReference type="AlphaFoldDB" id="A0A6B2L3P3"/>
<dbReference type="InterPro" id="IPR013079">
    <property type="entry name" value="6Phosfructo_kin"/>
</dbReference>
<evidence type="ECO:0000256" key="2">
    <source>
        <dbReference type="ARBA" id="ARBA00022840"/>
    </source>
</evidence>
<keyword evidence="1" id="KW-0547">Nucleotide-binding</keyword>